<feature type="transmembrane region" description="Helical" evidence="6">
    <location>
        <begin position="197"/>
        <end position="216"/>
    </location>
</feature>
<keyword evidence="9" id="KW-1185">Reference proteome</keyword>
<evidence type="ECO:0000313" key="8">
    <source>
        <dbReference type="EMBL" id="AOM84201.1"/>
    </source>
</evidence>
<evidence type="ECO:0000256" key="6">
    <source>
        <dbReference type="RuleBase" id="RU366058"/>
    </source>
</evidence>
<dbReference type="STRING" id="632773.BBEV_2876"/>
<feature type="transmembrane region" description="Helical" evidence="6">
    <location>
        <begin position="79"/>
        <end position="109"/>
    </location>
</feature>
<keyword evidence="3 6" id="KW-0812">Transmembrane</keyword>
<organism evidence="8 9">
    <name type="scientific">Salisediminibacterium beveridgei</name>
    <dbReference type="NCBI Taxonomy" id="632773"/>
    <lineage>
        <taxon>Bacteria</taxon>
        <taxon>Bacillati</taxon>
        <taxon>Bacillota</taxon>
        <taxon>Bacilli</taxon>
        <taxon>Bacillales</taxon>
        <taxon>Bacillaceae</taxon>
        <taxon>Salisediminibacterium</taxon>
    </lineage>
</organism>
<dbReference type="PANTHER" id="PTHR12677">
    <property type="entry name" value="GOLGI APPARATUS MEMBRANE PROTEIN TVP38-RELATED"/>
    <property type="match status" value="1"/>
</dbReference>
<evidence type="ECO:0000259" key="7">
    <source>
        <dbReference type="Pfam" id="PF09335"/>
    </source>
</evidence>
<accession>A0A1D7QYW9</accession>
<gene>
    <name evidence="8" type="primary">ytxB-2</name>
    <name evidence="8" type="ORF">BBEV_2876</name>
</gene>
<dbReference type="InterPro" id="IPR032816">
    <property type="entry name" value="VTT_dom"/>
</dbReference>
<evidence type="ECO:0000256" key="1">
    <source>
        <dbReference type="ARBA" id="ARBA00004651"/>
    </source>
</evidence>
<dbReference type="Pfam" id="PF09335">
    <property type="entry name" value="VTT_dom"/>
    <property type="match status" value="1"/>
</dbReference>
<dbReference type="InterPro" id="IPR015414">
    <property type="entry name" value="TMEM64"/>
</dbReference>
<dbReference type="PANTHER" id="PTHR12677:SF59">
    <property type="entry name" value="GOLGI APPARATUS MEMBRANE PROTEIN TVP38-RELATED"/>
    <property type="match status" value="1"/>
</dbReference>
<feature type="transmembrane region" description="Helical" evidence="6">
    <location>
        <begin position="138"/>
        <end position="159"/>
    </location>
</feature>
<keyword evidence="4 6" id="KW-1133">Transmembrane helix</keyword>
<sequence length="237" mass="26186">MTPSPGKNGKETDMMKQRLSLIAIILLAAGLIWFSRSYLDVRPEEMRNWILGFGVWAPLLFVILYALRPVIFFPASVMSLAGGLAFGALWGTVIIVIGATLSAALAFLIGGKLGDRFMKIREGSRTETIRKQMEQNGFVYVLIFRFIPVINFDAISYLASVAGVTFRAFMTATFIGIIPGTFAYAFLGASFVTLNPWQIAGAIAIFLVFMIVPIVLRKRLAGKIGLEEKKEELHEKV</sequence>
<evidence type="ECO:0000256" key="5">
    <source>
        <dbReference type="ARBA" id="ARBA00023136"/>
    </source>
</evidence>
<name>A0A1D7QYW9_9BACI</name>
<reference evidence="8 9" key="1">
    <citation type="submission" date="2015-08" db="EMBL/GenBank/DDBJ databases">
        <title>The complete genome sequence of Bacillus beveridgei MLTeJB.</title>
        <authorList>
            <person name="Hanson T.E."/>
            <person name="Mesa C."/>
            <person name="Basesman S.M."/>
            <person name="Oremland R.S."/>
        </authorList>
    </citation>
    <scope>NUCLEOTIDE SEQUENCE [LARGE SCALE GENOMIC DNA]</scope>
    <source>
        <strain evidence="8 9">MLTeJB</strain>
    </source>
</reference>
<dbReference type="KEGG" id="bbev:BBEV_2876"/>
<feature type="transmembrane region" description="Helical" evidence="6">
    <location>
        <begin position="49"/>
        <end position="67"/>
    </location>
</feature>
<dbReference type="EMBL" id="CP012502">
    <property type="protein sequence ID" value="AOM84201.1"/>
    <property type="molecule type" value="Genomic_DNA"/>
</dbReference>
<comment type="subcellular location">
    <subcellularLocation>
        <location evidence="1 6">Cell membrane</location>
        <topology evidence="1 6">Multi-pass membrane protein</topology>
    </subcellularLocation>
</comment>
<comment type="similarity">
    <text evidence="6">Belongs to the TVP38/TMEM64 family.</text>
</comment>
<dbReference type="GO" id="GO:0005886">
    <property type="term" value="C:plasma membrane"/>
    <property type="evidence" value="ECO:0007669"/>
    <property type="project" value="UniProtKB-SubCell"/>
</dbReference>
<evidence type="ECO:0000256" key="4">
    <source>
        <dbReference type="ARBA" id="ARBA00022989"/>
    </source>
</evidence>
<dbReference type="PATRIC" id="fig|632773.3.peg.3011"/>
<protein>
    <recommendedName>
        <fullName evidence="6">TVP38/TMEM64 family membrane protein</fullName>
    </recommendedName>
</protein>
<keyword evidence="5 6" id="KW-0472">Membrane</keyword>
<evidence type="ECO:0000256" key="3">
    <source>
        <dbReference type="ARBA" id="ARBA00022692"/>
    </source>
</evidence>
<evidence type="ECO:0000313" key="9">
    <source>
        <dbReference type="Proteomes" id="UP000094463"/>
    </source>
</evidence>
<dbReference type="AlphaFoldDB" id="A0A1D7QYW9"/>
<feature type="domain" description="VTT" evidence="7">
    <location>
        <begin position="73"/>
        <end position="189"/>
    </location>
</feature>
<dbReference type="Proteomes" id="UP000094463">
    <property type="component" value="Chromosome"/>
</dbReference>
<keyword evidence="2 6" id="KW-1003">Cell membrane</keyword>
<evidence type="ECO:0000256" key="2">
    <source>
        <dbReference type="ARBA" id="ARBA00022475"/>
    </source>
</evidence>
<proteinExistence type="inferred from homology"/>
<feature type="transmembrane region" description="Helical" evidence="6">
    <location>
        <begin position="171"/>
        <end position="191"/>
    </location>
</feature>